<feature type="transmembrane region" description="Helical" evidence="7">
    <location>
        <begin position="85"/>
        <end position="105"/>
    </location>
</feature>
<keyword evidence="5 7" id="KW-1133">Transmembrane helix</keyword>
<comment type="subcellular location">
    <subcellularLocation>
        <location evidence="1">Cell membrane</location>
        <topology evidence="1">Multi-pass membrane protein</topology>
    </subcellularLocation>
</comment>
<dbReference type="RefSeq" id="WP_248342105.1">
    <property type="nucleotide sequence ID" value="NZ_AP025592.1"/>
</dbReference>
<dbReference type="SUPFAM" id="SSF103473">
    <property type="entry name" value="MFS general substrate transporter"/>
    <property type="match status" value="1"/>
</dbReference>
<feature type="transmembrane region" description="Helical" evidence="7">
    <location>
        <begin position="20"/>
        <end position="46"/>
    </location>
</feature>
<keyword evidence="2" id="KW-0813">Transport</keyword>
<evidence type="ECO:0000256" key="6">
    <source>
        <dbReference type="ARBA" id="ARBA00023136"/>
    </source>
</evidence>
<evidence type="ECO:0000313" key="9">
    <source>
        <dbReference type="EMBL" id="BDG09777.1"/>
    </source>
</evidence>
<dbReference type="InterPro" id="IPR010290">
    <property type="entry name" value="TM_effector"/>
</dbReference>
<dbReference type="PROSITE" id="PS50850">
    <property type="entry name" value="MFS"/>
    <property type="match status" value="1"/>
</dbReference>
<keyword evidence="6 7" id="KW-0472">Membrane</keyword>
<feature type="transmembrane region" description="Helical" evidence="7">
    <location>
        <begin position="111"/>
        <end position="129"/>
    </location>
</feature>
<feature type="transmembrane region" description="Helical" evidence="7">
    <location>
        <begin position="292"/>
        <end position="311"/>
    </location>
</feature>
<sequence length="438" mass="45564">MPVGTSAATHSFRALRHRNFRLFVVGQFISLIGTWMQTVALGWLIYRLTHSPFLLGLAGFLGQIPSLFFSPLAGVLADRWNRHRMVIGTQVLFMAQALALAALVLSGKATIPEILGLNLLLGFISAADVPARQSFMIELVPDPRDLPNAIALNSSVFNVARLVGPSIAGVVIGLLSEGLAFLLNGLSYVAVIGALLAIRVPPRARRAAAAPNVWAHLAEGLRYAGGFAPIRAALLLLALVGLVGTPFSVLMPMFASDVLGGGAHTLGFLVASIGLGALAGALFLARRRTVRGLGSVIVWAVSAFGAGLIALALARTQWLACGVLAVVGFGMMVHMASTNTILQTLVDPDKRGRVMSLYTVAFMGTMPLGSLAAGALAGRLGAPLTVALGGAACLVAGALFARELPALRAQVRPIYERLGIAPEVATGIQASEEPPAPS</sequence>
<feature type="transmembrane region" description="Helical" evidence="7">
    <location>
        <begin position="178"/>
        <end position="198"/>
    </location>
</feature>
<feature type="domain" description="Major facilitator superfamily (MFS) profile" evidence="8">
    <location>
        <begin position="19"/>
        <end position="408"/>
    </location>
</feature>
<dbReference type="InterPro" id="IPR036259">
    <property type="entry name" value="MFS_trans_sf"/>
</dbReference>
<protein>
    <submittedName>
        <fullName evidence="9">MFS transporter</fullName>
    </submittedName>
</protein>
<accession>A0ABM7XD86</accession>
<dbReference type="Proteomes" id="UP001162734">
    <property type="component" value="Chromosome"/>
</dbReference>
<evidence type="ECO:0000256" key="7">
    <source>
        <dbReference type="SAM" id="Phobius"/>
    </source>
</evidence>
<feature type="transmembrane region" description="Helical" evidence="7">
    <location>
        <begin position="266"/>
        <end position="285"/>
    </location>
</feature>
<feature type="transmembrane region" description="Helical" evidence="7">
    <location>
        <begin position="317"/>
        <end position="336"/>
    </location>
</feature>
<keyword evidence="4 7" id="KW-0812">Transmembrane</keyword>
<keyword evidence="10" id="KW-1185">Reference proteome</keyword>
<evidence type="ECO:0000256" key="2">
    <source>
        <dbReference type="ARBA" id="ARBA00022448"/>
    </source>
</evidence>
<evidence type="ECO:0000313" key="10">
    <source>
        <dbReference type="Proteomes" id="UP001162734"/>
    </source>
</evidence>
<organism evidence="9 10">
    <name type="scientific">Anaeromyxobacter paludicola</name>
    <dbReference type="NCBI Taxonomy" id="2918171"/>
    <lineage>
        <taxon>Bacteria</taxon>
        <taxon>Pseudomonadati</taxon>
        <taxon>Myxococcota</taxon>
        <taxon>Myxococcia</taxon>
        <taxon>Myxococcales</taxon>
        <taxon>Cystobacterineae</taxon>
        <taxon>Anaeromyxobacteraceae</taxon>
        <taxon>Anaeromyxobacter</taxon>
    </lineage>
</organism>
<feature type="transmembrane region" description="Helical" evidence="7">
    <location>
        <begin position="357"/>
        <end position="376"/>
    </location>
</feature>
<dbReference type="Pfam" id="PF05977">
    <property type="entry name" value="MFS_3"/>
    <property type="match status" value="1"/>
</dbReference>
<dbReference type="PANTHER" id="PTHR23513:SF11">
    <property type="entry name" value="STAPHYLOFERRIN A TRANSPORTER"/>
    <property type="match status" value="1"/>
</dbReference>
<dbReference type="InterPro" id="IPR020846">
    <property type="entry name" value="MFS_dom"/>
</dbReference>
<evidence type="ECO:0000256" key="5">
    <source>
        <dbReference type="ARBA" id="ARBA00022989"/>
    </source>
</evidence>
<dbReference type="PANTHER" id="PTHR23513">
    <property type="entry name" value="INTEGRAL MEMBRANE EFFLUX PROTEIN-RELATED"/>
    <property type="match status" value="1"/>
</dbReference>
<evidence type="ECO:0000256" key="3">
    <source>
        <dbReference type="ARBA" id="ARBA00022475"/>
    </source>
</evidence>
<evidence type="ECO:0000256" key="4">
    <source>
        <dbReference type="ARBA" id="ARBA00022692"/>
    </source>
</evidence>
<feature type="transmembrane region" description="Helical" evidence="7">
    <location>
        <begin position="52"/>
        <end position="73"/>
    </location>
</feature>
<gene>
    <name evidence="9" type="ORF">AMPC_28900</name>
</gene>
<keyword evidence="3" id="KW-1003">Cell membrane</keyword>
<name>A0ABM7XD86_9BACT</name>
<proteinExistence type="predicted"/>
<evidence type="ECO:0000259" key="8">
    <source>
        <dbReference type="PROSITE" id="PS50850"/>
    </source>
</evidence>
<reference evidence="10" key="1">
    <citation type="journal article" date="2022" name="Int. J. Syst. Evol. Microbiol.">
        <title>Anaeromyxobacter oryzae sp. nov., Anaeromyxobacter diazotrophicus sp. nov. and Anaeromyxobacter paludicola sp. nov., isolated from paddy soils.</title>
        <authorList>
            <person name="Itoh H."/>
            <person name="Xu Z."/>
            <person name="Mise K."/>
            <person name="Masuda Y."/>
            <person name="Ushijima N."/>
            <person name="Hayakawa C."/>
            <person name="Shiratori Y."/>
            <person name="Senoo K."/>
        </authorList>
    </citation>
    <scope>NUCLEOTIDE SEQUENCE [LARGE SCALE GENOMIC DNA]</scope>
    <source>
        <strain evidence="10">Red630</strain>
    </source>
</reference>
<dbReference type="EMBL" id="AP025592">
    <property type="protein sequence ID" value="BDG09777.1"/>
    <property type="molecule type" value="Genomic_DNA"/>
</dbReference>
<feature type="transmembrane region" description="Helical" evidence="7">
    <location>
        <begin position="382"/>
        <end position="401"/>
    </location>
</feature>
<feature type="transmembrane region" description="Helical" evidence="7">
    <location>
        <begin position="232"/>
        <end position="254"/>
    </location>
</feature>
<dbReference type="CDD" id="cd06173">
    <property type="entry name" value="MFS_MefA_like"/>
    <property type="match status" value="1"/>
</dbReference>
<evidence type="ECO:0000256" key="1">
    <source>
        <dbReference type="ARBA" id="ARBA00004651"/>
    </source>
</evidence>
<dbReference type="Gene3D" id="1.20.1250.20">
    <property type="entry name" value="MFS general substrate transporter like domains"/>
    <property type="match status" value="1"/>
</dbReference>